<dbReference type="RefSeq" id="XP_009542105.1">
    <property type="nucleotide sequence ID" value="XM_009543810.1"/>
</dbReference>
<feature type="non-terminal residue" evidence="1">
    <location>
        <position position="1"/>
    </location>
</feature>
<accession>W4KHB8</accession>
<dbReference type="Proteomes" id="UP000030671">
    <property type="component" value="Unassembled WGS sequence"/>
</dbReference>
<dbReference type="HOGENOM" id="CLU_3111940_0_0_1"/>
<dbReference type="AlphaFoldDB" id="W4KHB8"/>
<proteinExistence type="predicted"/>
<evidence type="ECO:0000313" key="1">
    <source>
        <dbReference type="EMBL" id="ETW85232.1"/>
    </source>
</evidence>
<evidence type="ECO:0000313" key="2">
    <source>
        <dbReference type="Proteomes" id="UP000030671"/>
    </source>
</evidence>
<dbReference type="GeneID" id="20669742"/>
<dbReference type="KEGG" id="hir:HETIRDRAFT_310060"/>
<sequence length="51" mass="5581">SNHIRCHSSGANFNLSFTPISSATTTFTSPQETAHGSFMTLKLSLIAILWR</sequence>
<gene>
    <name evidence="1" type="ORF">HETIRDRAFT_310060</name>
</gene>
<dbReference type="EMBL" id="KI925455">
    <property type="protein sequence ID" value="ETW85232.1"/>
    <property type="molecule type" value="Genomic_DNA"/>
</dbReference>
<protein>
    <submittedName>
        <fullName evidence="1">Uncharacterized protein</fullName>
    </submittedName>
</protein>
<organism evidence="1 2">
    <name type="scientific">Heterobasidion irregulare (strain TC 32-1)</name>
    <dbReference type="NCBI Taxonomy" id="747525"/>
    <lineage>
        <taxon>Eukaryota</taxon>
        <taxon>Fungi</taxon>
        <taxon>Dikarya</taxon>
        <taxon>Basidiomycota</taxon>
        <taxon>Agaricomycotina</taxon>
        <taxon>Agaricomycetes</taxon>
        <taxon>Russulales</taxon>
        <taxon>Bondarzewiaceae</taxon>
        <taxon>Heterobasidion</taxon>
        <taxon>Heterobasidion annosum species complex</taxon>
    </lineage>
</organism>
<name>W4KHB8_HETIT</name>
<reference evidence="1 2" key="1">
    <citation type="journal article" date="2012" name="New Phytol.">
        <title>Insight into trade-off between wood decay and parasitism from the genome of a fungal forest pathogen.</title>
        <authorList>
            <person name="Olson A."/>
            <person name="Aerts A."/>
            <person name="Asiegbu F."/>
            <person name="Belbahri L."/>
            <person name="Bouzid O."/>
            <person name="Broberg A."/>
            <person name="Canback B."/>
            <person name="Coutinho P.M."/>
            <person name="Cullen D."/>
            <person name="Dalman K."/>
            <person name="Deflorio G."/>
            <person name="van Diepen L.T."/>
            <person name="Dunand C."/>
            <person name="Duplessis S."/>
            <person name="Durling M."/>
            <person name="Gonthier P."/>
            <person name="Grimwood J."/>
            <person name="Fossdal C.G."/>
            <person name="Hansson D."/>
            <person name="Henrissat B."/>
            <person name="Hietala A."/>
            <person name="Himmelstrand K."/>
            <person name="Hoffmeister D."/>
            <person name="Hogberg N."/>
            <person name="James T.Y."/>
            <person name="Karlsson M."/>
            <person name="Kohler A."/>
            <person name="Kues U."/>
            <person name="Lee Y.H."/>
            <person name="Lin Y.C."/>
            <person name="Lind M."/>
            <person name="Lindquist E."/>
            <person name="Lombard V."/>
            <person name="Lucas S."/>
            <person name="Lunden K."/>
            <person name="Morin E."/>
            <person name="Murat C."/>
            <person name="Park J."/>
            <person name="Raffaello T."/>
            <person name="Rouze P."/>
            <person name="Salamov A."/>
            <person name="Schmutz J."/>
            <person name="Solheim H."/>
            <person name="Stahlberg J."/>
            <person name="Velez H."/>
            <person name="de Vries R.P."/>
            <person name="Wiebenga A."/>
            <person name="Woodward S."/>
            <person name="Yakovlev I."/>
            <person name="Garbelotto M."/>
            <person name="Martin F."/>
            <person name="Grigoriev I.V."/>
            <person name="Stenlid J."/>
        </authorList>
    </citation>
    <scope>NUCLEOTIDE SEQUENCE [LARGE SCALE GENOMIC DNA]</scope>
    <source>
        <strain evidence="1 2">TC 32-1</strain>
    </source>
</reference>
<dbReference type="InParanoid" id="W4KHB8"/>
<keyword evidence="2" id="KW-1185">Reference proteome</keyword>